<sequence>MNKNIKRKLLGLQDLCYKIVENKYFSIFSITLIFLNLLIVVYSSNDSVVEKKGFYEYLISFDKIFCVYFIFEAIVSIISRIRISQIFSKFETYYDLLVITGYEELIVFLGLLKSPYQLFEILQFLHCFFLYDENQICSTSNSRGYQCPSGFTCTKTDYNPYYNTVGFDNIFYAFLSIFQIITKVGWGEMLYMTSDGTNYFGSFYYILVITLEIGLYYNSLLVFFSNNLVDEIEEEYRVSSQQLIKKSIENFKIIITKFPL</sequence>
<proteinExistence type="predicted"/>
<keyword evidence="8" id="KW-1185">Reference proteome</keyword>
<evidence type="ECO:0000256" key="5">
    <source>
        <dbReference type="SAM" id="Phobius"/>
    </source>
</evidence>
<dbReference type="InterPro" id="IPR005821">
    <property type="entry name" value="Ion_trans_dom"/>
</dbReference>
<dbReference type="InterPro" id="IPR027359">
    <property type="entry name" value="Volt_channel_dom_sf"/>
</dbReference>
<name>A0A1Y1UQM6_9FUNG</name>
<feature type="transmembrane region" description="Helical" evidence="5">
    <location>
        <begin position="203"/>
        <end position="224"/>
    </location>
</feature>
<dbReference type="Pfam" id="PF00520">
    <property type="entry name" value="Ion_trans"/>
    <property type="match status" value="1"/>
</dbReference>
<dbReference type="STRING" id="1754191.A0A1Y1UQM6"/>
<dbReference type="EMBL" id="MCFH01000100">
    <property type="protein sequence ID" value="ORX40353.1"/>
    <property type="molecule type" value="Genomic_DNA"/>
</dbReference>
<evidence type="ECO:0000259" key="6">
    <source>
        <dbReference type="Pfam" id="PF00520"/>
    </source>
</evidence>
<gene>
    <name evidence="7" type="ORF">BCR36DRAFT_375511</name>
</gene>
<evidence type="ECO:0000256" key="4">
    <source>
        <dbReference type="ARBA" id="ARBA00023136"/>
    </source>
</evidence>
<evidence type="ECO:0000313" key="7">
    <source>
        <dbReference type="EMBL" id="ORX40353.1"/>
    </source>
</evidence>
<feature type="transmembrane region" description="Helical" evidence="5">
    <location>
        <begin position="24"/>
        <end position="45"/>
    </location>
</feature>
<dbReference type="Proteomes" id="UP000193719">
    <property type="component" value="Unassembled WGS sequence"/>
</dbReference>
<dbReference type="OrthoDB" id="416585at2759"/>
<evidence type="ECO:0000256" key="1">
    <source>
        <dbReference type="ARBA" id="ARBA00004141"/>
    </source>
</evidence>
<feature type="transmembrane region" description="Helical" evidence="5">
    <location>
        <begin position="57"/>
        <end position="81"/>
    </location>
</feature>
<dbReference type="GO" id="GO:0001518">
    <property type="term" value="C:voltage-gated sodium channel complex"/>
    <property type="evidence" value="ECO:0007669"/>
    <property type="project" value="TreeGrafter"/>
</dbReference>
<comment type="subcellular location">
    <subcellularLocation>
        <location evidence="1">Membrane</location>
        <topology evidence="1">Multi-pass membrane protein</topology>
    </subcellularLocation>
</comment>
<evidence type="ECO:0000313" key="8">
    <source>
        <dbReference type="Proteomes" id="UP000193719"/>
    </source>
</evidence>
<evidence type="ECO:0000256" key="2">
    <source>
        <dbReference type="ARBA" id="ARBA00022692"/>
    </source>
</evidence>
<keyword evidence="3 5" id="KW-1133">Transmembrane helix</keyword>
<feature type="transmembrane region" description="Helical" evidence="5">
    <location>
        <begin position="170"/>
        <end position="191"/>
    </location>
</feature>
<dbReference type="PANTHER" id="PTHR10037:SF62">
    <property type="entry name" value="SODIUM CHANNEL PROTEIN 60E"/>
    <property type="match status" value="1"/>
</dbReference>
<feature type="domain" description="Ion transport" evidence="6">
    <location>
        <begin position="155"/>
        <end position="231"/>
    </location>
</feature>
<dbReference type="Gene3D" id="1.20.120.350">
    <property type="entry name" value="Voltage-gated potassium channels. Chain C"/>
    <property type="match status" value="1"/>
</dbReference>
<dbReference type="PANTHER" id="PTHR10037">
    <property type="entry name" value="VOLTAGE-GATED CATION CHANNEL CALCIUM AND SODIUM"/>
    <property type="match status" value="1"/>
</dbReference>
<accession>A0A1Y1UQM6</accession>
<reference evidence="7 8" key="2">
    <citation type="submission" date="2016-08" db="EMBL/GenBank/DDBJ databases">
        <title>Pervasive Adenine N6-methylation of Active Genes in Fungi.</title>
        <authorList>
            <consortium name="DOE Joint Genome Institute"/>
            <person name="Mondo S.J."/>
            <person name="Dannebaum R.O."/>
            <person name="Kuo R.C."/>
            <person name="Labutti K."/>
            <person name="Haridas S."/>
            <person name="Kuo A."/>
            <person name="Salamov A."/>
            <person name="Ahrendt S.R."/>
            <person name="Lipzen A."/>
            <person name="Sullivan W."/>
            <person name="Andreopoulos W.B."/>
            <person name="Clum A."/>
            <person name="Lindquist E."/>
            <person name="Daum C."/>
            <person name="Ramamoorthy G.K."/>
            <person name="Gryganskyi A."/>
            <person name="Culley D."/>
            <person name="Magnuson J.K."/>
            <person name="James T.Y."/>
            <person name="O'Malley M.A."/>
            <person name="Stajich J.E."/>
            <person name="Spatafora J.W."/>
            <person name="Visel A."/>
            <person name="Grigoriev I.V."/>
        </authorList>
    </citation>
    <scope>NUCLEOTIDE SEQUENCE [LARGE SCALE GENOMIC DNA]</scope>
    <source>
        <strain evidence="8">finn</strain>
    </source>
</reference>
<reference evidence="7 8" key="1">
    <citation type="submission" date="2016-08" db="EMBL/GenBank/DDBJ databases">
        <title>Genomes of anaerobic fungi encode conserved fungal cellulosomes for biomass hydrolysis.</title>
        <authorList>
            <consortium name="DOE Joint Genome Institute"/>
            <person name="Haitjema C.H."/>
            <person name="Gilmore S.P."/>
            <person name="Henske J.K."/>
            <person name="Solomon K.V."/>
            <person name="De Groot R."/>
            <person name="Kuo A."/>
            <person name="Mondo S.J."/>
            <person name="Salamov A.A."/>
            <person name="Labutti K."/>
            <person name="Zhao Z."/>
            <person name="Chiniquy J."/>
            <person name="Barry K."/>
            <person name="Brewer H.M."/>
            <person name="Purvine S.O."/>
            <person name="Wright A.T."/>
            <person name="Boxma B."/>
            <person name="Van Alen T."/>
            <person name="Hackstein J.H."/>
            <person name="Baker S.E."/>
            <person name="Grigoriev I.V."/>
            <person name="O'Malley M.A."/>
        </authorList>
    </citation>
    <scope>NUCLEOTIDE SEQUENCE [LARGE SCALE GENOMIC DNA]</scope>
    <source>
        <strain evidence="8">finn</strain>
    </source>
</reference>
<organism evidence="7 8">
    <name type="scientific">Piromyces finnis</name>
    <dbReference type="NCBI Taxonomy" id="1754191"/>
    <lineage>
        <taxon>Eukaryota</taxon>
        <taxon>Fungi</taxon>
        <taxon>Fungi incertae sedis</taxon>
        <taxon>Chytridiomycota</taxon>
        <taxon>Chytridiomycota incertae sedis</taxon>
        <taxon>Neocallimastigomycetes</taxon>
        <taxon>Neocallimastigales</taxon>
        <taxon>Neocallimastigaceae</taxon>
        <taxon>Piromyces</taxon>
    </lineage>
</organism>
<keyword evidence="2 5" id="KW-0812">Transmembrane</keyword>
<comment type="caution">
    <text evidence="7">The sequence shown here is derived from an EMBL/GenBank/DDBJ whole genome shotgun (WGS) entry which is preliminary data.</text>
</comment>
<dbReference type="SUPFAM" id="SSF81324">
    <property type="entry name" value="Voltage-gated potassium channels"/>
    <property type="match status" value="1"/>
</dbReference>
<dbReference type="AlphaFoldDB" id="A0A1Y1UQM6"/>
<evidence type="ECO:0000256" key="3">
    <source>
        <dbReference type="ARBA" id="ARBA00022989"/>
    </source>
</evidence>
<keyword evidence="4 5" id="KW-0472">Membrane</keyword>
<protein>
    <recommendedName>
        <fullName evidence="6">Ion transport domain-containing protein</fullName>
    </recommendedName>
</protein>
<dbReference type="GO" id="GO:0005248">
    <property type="term" value="F:voltage-gated sodium channel activity"/>
    <property type="evidence" value="ECO:0007669"/>
    <property type="project" value="TreeGrafter"/>
</dbReference>
<dbReference type="InterPro" id="IPR043203">
    <property type="entry name" value="VGCC_Ca_Na"/>
</dbReference>